<dbReference type="AlphaFoldDB" id="A0AAN7JY22"/>
<feature type="region of interest" description="Disordered" evidence="1">
    <location>
        <begin position="72"/>
        <end position="150"/>
    </location>
</feature>
<accession>A0AAN7JY22</accession>
<sequence>MAAPASRLLLNNGKASLRLGLGSSLSRSILGLVKDHELQPTAQLLGRLHFQERPRVDPEVIWGTQASISTLRPGTSMPIFYSQTARCESRGRHGAEQSDEDDDDFEGSSDEEFPDDIEDFDSDDYGDYGDEDEEPMQESDEEDEKPRKRK</sequence>
<gene>
    <name evidence="2" type="ORF">SAY87_022091</name>
</gene>
<evidence type="ECO:0000313" key="3">
    <source>
        <dbReference type="Proteomes" id="UP001345219"/>
    </source>
</evidence>
<comment type="caution">
    <text evidence="2">The sequence shown here is derived from an EMBL/GenBank/DDBJ whole genome shotgun (WGS) entry which is preliminary data.</text>
</comment>
<dbReference type="Proteomes" id="UP001345219">
    <property type="component" value="Chromosome 16"/>
</dbReference>
<keyword evidence="3" id="KW-1185">Reference proteome</keyword>
<organism evidence="2 3">
    <name type="scientific">Trapa incisa</name>
    <dbReference type="NCBI Taxonomy" id="236973"/>
    <lineage>
        <taxon>Eukaryota</taxon>
        <taxon>Viridiplantae</taxon>
        <taxon>Streptophyta</taxon>
        <taxon>Embryophyta</taxon>
        <taxon>Tracheophyta</taxon>
        <taxon>Spermatophyta</taxon>
        <taxon>Magnoliopsida</taxon>
        <taxon>eudicotyledons</taxon>
        <taxon>Gunneridae</taxon>
        <taxon>Pentapetalae</taxon>
        <taxon>rosids</taxon>
        <taxon>malvids</taxon>
        <taxon>Myrtales</taxon>
        <taxon>Lythraceae</taxon>
        <taxon>Trapa</taxon>
    </lineage>
</organism>
<feature type="compositionally biased region" description="Basic and acidic residues" evidence="1">
    <location>
        <begin position="87"/>
        <end position="96"/>
    </location>
</feature>
<feature type="compositionally biased region" description="Acidic residues" evidence="1">
    <location>
        <begin position="97"/>
        <end position="143"/>
    </location>
</feature>
<reference evidence="2 3" key="1">
    <citation type="journal article" date="2023" name="Hortic Res">
        <title>Pangenome of water caltrop reveals structural variations and asymmetric subgenome divergence after allopolyploidization.</title>
        <authorList>
            <person name="Zhang X."/>
            <person name="Chen Y."/>
            <person name="Wang L."/>
            <person name="Yuan Y."/>
            <person name="Fang M."/>
            <person name="Shi L."/>
            <person name="Lu R."/>
            <person name="Comes H.P."/>
            <person name="Ma Y."/>
            <person name="Chen Y."/>
            <person name="Huang G."/>
            <person name="Zhou Y."/>
            <person name="Zheng Z."/>
            <person name="Qiu Y."/>
        </authorList>
    </citation>
    <scope>NUCLEOTIDE SEQUENCE [LARGE SCALE GENOMIC DNA]</scope>
    <source>
        <tissue evidence="2">Roots</tissue>
    </source>
</reference>
<name>A0AAN7JY22_9MYRT</name>
<protein>
    <submittedName>
        <fullName evidence="2">Uncharacterized protein</fullName>
    </submittedName>
</protein>
<evidence type="ECO:0000256" key="1">
    <source>
        <dbReference type="SAM" id="MobiDB-lite"/>
    </source>
</evidence>
<evidence type="ECO:0000313" key="2">
    <source>
        <dbReference type="EMBL" id="KAK4753293.1"/>
    </source>
</evidence>
<dbReference type="EMBL" id="JAXIOK010000016">
    <property type="protein sequence ID" value="KAK4753293.1"/>
    <property type="molecule type" value="Genomic_DNA"/>
</dbReference>
<proteinExistence type="predicted"/>